<dbReference type="GO" id="GO:0008641">
    <property type="term" value="F:ubiquitin-like modifier activating enzyme activity"/>
    <property type="evidence" value="ECO:0007669"/>
    <property type="project" value="InterPro"/>
</dbReference>
<dbReference type="SUPFAM" id="SSF69572">
    <property type="entry name" value="Activating enzymes of the ubiquitin-like proteins"/>
    <property type="match status" value="1"/>
</dbReference>
<dbReference type="RefSeq" id="WP_119648142.1">
    <property type="nucleotide sequence ID" value="NZ_QXFI01000031.1"/>
</dbReference>
<evidence type="ECO:0000256" key="9">
    <source>
        <dbReference type="ARBA" id="ARBA00073635"/>
    </source>
</evidence>
<dbReference type="Gene3D" id="3.40.250.10">
    <property type="entry name" value="Rhodanese-like domain"/>
    <property type="match status" value="1"/>
</dbReference>
<sequence>MNRYERQIKLQEVGVDGQDRLRHAKVLIVGVGGLGCPAALYLSAAGVGTIGLMDHDKVDVTNLHRQVLFQESDLGKSKAVAAAEQLSKRSSEVVFEIIQESLTQENAQSIIDRYDIVLDGTDNFETKYLINDACILSEKPWVYASIYKNEGQLSVFNYQDGPSYRCLFPKTTRQNISCEATGVLGVLPGMLGTMQATEVLKMILGKGEVLSGKLKLFNIFSGAEQLINIKKRPEEIEKIKTNGIVPVKLECTLKSEFQWYLDVRETFEQPKPSGNNILKIPMADLVVRHHEIPKDQEVMVFCQSGKRSQNAIEILEREFGFNNLINVEGGIETIINGD</sequence>
<organism evidence="15 17">
    <name type="scientific">Flagellimonas pelagia</name>
    <dbReference type="NCBI Taxonomy" id="2306998"/>
    <lineage>
        <taxon>Bacteria</taxon>
        <taxon>Pseudomonadati</taxon>
        <taxon>Bacteroidota</taxon>
        <taxon>Flavobacteriia</taxon>
        <taxon>Flavobacteriales</taxon>
        <taxon>Flavobacteriaceae</taxon>
        <taxon>Flagellimonas</taxon>
    </lineage>
</organism>
<dbReference type="OrthoDB" id="9804286at2"/>
<feature type="transmembrane region" description="Helical" evidence="13">
    <location>
        <begin position="26"/>
        <end position="53"/>
    </location>
</feature>
<comment type="function">
    <text evidence="6">Catalyzes the adenylation by ATP of the carboxyl group of the C-terminal glycine of sulfur carrier protein MoaD.</text>
</comment>
<evidence type="ECO:0000256" key="11">
    <source>
        <dbReference type="ARBA" id="ARBA00075328"/>
    </source>
</evidence>
<dbReference type="CDD" id="cd00757">
    <property type="entry name" value="ThiF_MoeB_HesA_family"/>
    <property type="match status" value="1"/>
</dbReference>
<dbReference type="Proteomes" id="UP000266691">
    <property type="component" value="Unassembled WGS sequence"/>
</dbReference>
<dbReference type="InterPro" id="IPR045886">
    <property type="entry name" value="ThiF/MoeB/HesA"/>
</dbReference>
<name>A0A3A1NF12_9FLAO</name>
<evidence type="ECO:0000256" key="3">
    <source>
        <dbReference type="ARBA" id="ARBA00022741"/>
    </source>
</evidence>
<dbReference type="Pfam" id="PF00581">
    <property type="entry name" value="Rhodanese"/>
    <property type="match status" value="1"/>
</dbReference>
<dbReference type="CDD" id="cd00158">
    <property type="entry name" value="RHOD"/>
    <property type="match status" value="1"/>
</dbReference>
<protein>
    <recommendedName>
        <fullName evidence="9">Molybdopterin-synthase adenylyltransferase</fullName>
        <ecNumber evidence="8">2.7.7.80</ecNumber>
    </recommendedName>
    <alternativeName>
        <fullName evidence="12">MoaD protein adenylase</fullName>
    </alternativeName>
    <alternativeName>
        <fullName evidence="10">Molybdopterin-converting factor subunit 1 adenylase</fullName>
    </alternativeName>
    <alternativeName>
        <fullName evidence="11">Sulfur carrier protein MoaD adenylyltransferase</fullName>
    </alternativeName>
</protein>
<dbReference type="AlphaFoldDB" id="A0A3A1NF12"/>
<dbReference type="InterPro" id="IPR035985">
    <property type="entry name" value="Ubiquitin-activating_enz"/>
</dbReference>
<comment type="catalytic activity">
    <reaction evidence="5">
        <text>[molybdopterin-synthase sulfur-carrier protein]-C-terminal Gly-Gly + ATP + H(+) = [molybdopterin-synthase sulfur-carrier protein]-C-terminal Gly-Gly-AMP + diphosphate</text>
        <dbReference type="Rhea" id="RHEA:43616"/>
        <dbReference type="Rhea" id="RHEA-COMP:12159"/>
        <dbReference type="Rhea" id="RHEA-COMP:12202"/>
        <dbReference type="ChEBI" id="CHEBI:15378"/>
        <dbReference type="ChEBI" id="CHEBI:30616"/>
        <dbReference type="ChEBI" id="CHEBI:33019"/>
        <dbReference type="ChEBI" id="CHEBI:90618"/>
        <dbReference type="ChEBI" id="CHEBI:90778"/>
        <dbReference type="EC" id="2.7.7.80"/>
    </reaction>
</comment>
<dbReference type="InterPro" id="IPR000594">
    <property type="entry name" value="ThiF_NAD_FAD-bd"/>
</dbReference>
<dbReference type="InterPro" id="IPR001763">
    <property type="entry name" value="Rhodanese-like_dom"/>
</dbReference>
<keyword evidence="13" id="KW-0812">Transmembrane</keyword>
<evidence type="ECO:0000313" key="18">
    <source>
        <dbReference type="Proteomes" id="UP000321621"/>
    </source>
</evidence>
<keyword evidence="18" id="KW-1185">Reference proteome</keyword>
<evidence type="ECO:0000256" key="8">
    <source>
        <dbReference type="ARBA" id="ARBA00066884"/>
    </source>
</evidence>
<evidence type="ECO:0000256" key="1">
    <source>
        <dbReference type="ARBA" id="ARBA00009919"/>
    </source>
</evidence>
<reference evidence="15 17" key="1">
    <citation type="submission" date="2018-08" db="EMBL/GenBank/DDBJ databases">
        <title>Proposal of Muricauda 72 sp.nov. and Muricauda NH166 sp.nov., isolated from seawater.</title>
        <authorList>
            <person name="Cheng H."/>
            <person name="Wu Y.-H."/>
            <person name="Guo L.-L."/>
            <person name="Xu X.-W."/>
        </authorList>
    </citation>
    <scope>NUCLEOTIDE SEQUENCE [LARGE SCALE GENOMIC DNA]</scope>
    <source>
        <strain evidence="15 17">72</strain>
    </source>
</reference>
<reference evidence="16 18" key="2">
    <citation type="submission" date="2019-07" db="EMBL/GenBank/DDBJ databases">
        <title>Draft genome of two Muricauda strains isolated from deep sea.</title>
        <authorList>
            <person name="Sun C."/>
        </authorList>
    </citation>
    <scope>NUCLEOTIDE SEQUENCE [LARGE SCALE GENOMIC DNA]</scope>
    <source>
        <strain evidence="16 18">72</strain>
    </source>
</reference>
<dbReference type="GO" id="GO:0061605">
    <property type="term" value="F:molybdopterin-synthase adenylyltransferase activity"/>
    <property type="evidence" value="ECO:0007669"/>
    <property type="project" value="UniProtKB-EC"/>
</dbReference>
<evidence type="ECO:0000313" key="16">
    <source>
        <dbReference type="EMBL" id="TXJ92750.1"/>
    </source>
</evidence>
<dbReference type="GO" id="GO:0005829">
    <property type="term" value="C:cytosol"/>
    <property type="evidence" value="ECO:0007669"/>
    <property type="project" value="TreeGrafter"/>
</dbReference>
<dbReference type="EC" id="2.7.7.80" evidence="8"/>
<dbReference type="Pfam" id="PF00899">
    <property type="entry name" value="ThiF"/>
    <property type="match status" value="1"/>
</dbReference>
<evidence type="ECO:0000256" key="5">
    <source>
        <dbReference type="ARBA" id="ARBA00052218"/>
    </source>
</evidence>
<evidence type="ECO:0000313" key="15">
    <source>
        <dbReference type="EMBL" id="RIV43413.1"/>
    </source>
</evidence>
<comment type="subunit">
    <text evidence="7">Homodimer. Forms a stable heterotetrameric complex of 2 MoeB and 2 MoaD during adenylation of MoaD.</text>
</comment>
<dbReference type="PANTHER" id="PTHR10953">
    <property type="entry name" value="UBIQUITIN-ACTIVATING ENZYME E1"/>
    <property type="match status" value="1"/>
</dbReference>
<dbReference type="FunFam" id="3.40.50.720:FF:000033">
    <property type="entry name" value="Adenylyltransferase and sulfurtransferase MOCS3"/>
    <property type="match status" value="1"/>
</dbReference>
<comment type="caution">
    <text evidence="15">The sequence shown here is derived from an EMBL/GenBank/DDBJ whole genome shotgun (WGS) entry which is preliminary data.</text>
</comment>
<evidence type="ECO:0000256" key="4">
    <source>
        <dbReference type="ARBA" id="ARBA00022840"/>
    </source>
</evidence>
<evidence type="ECO:0000256" key="6">
    <source>
        <dbReference type="ARBA" id="ARBA00055169"/>
    </source>
</evidence>
<evidence type="ECO:0000259" key="14">
    <source>
        <dbReference type="PROSITE" id="PS50206"/>
    </source>
</evidence>
<dbReference type="InterPro" id="IPR036873">
    <property type="entry name" value="Rhodanese-like_dom_sf"/>
</dbReference>
<comment type="similarity">
    <text evidence="1">Belongs to the HesA/MoeB/ThiF family.</text>
</comment>
<evidence type="ECO:0000256" key="2">
    <source>
        <dbReference type="ARBA" id="ARBA00022679"/>
    </source>
</evidence>
<dbReference type="PROSITE" id="PS50206">
    <property type="entry name" value="RHODANESE_3"/>
    <property type="match status" value="1"/>
</dbReference>
<dbReference type="EMBL" id="VNWK01000031">
    <property type="protein sequence ID" value="TXJ92750.1"/>
    <property type="molecule type" value="Genomic_DNA"/>
</dbReference>
<dbReference type="EMBL" id="QXFI01000031">
    <property type="protein sequence ID" value="RIV43413.1"/>
    <property type="molecule type" value="Genomic_DNA"/>
</dbReference>
<evidence type="ECO:0000256" key="13">
    <source>
        <dbReference type="SAM" id="Phobius"/>
    </source>
</evidence>
<dbReference type="Proteomes" id="UP000321621">
    <property type="component" value="Unassembled WGS sequence"/>
</dbReference>
<keyword evidence="13" id="KW-1133">Transmembrane helix</keyword>
<proteinExistence type="inferred from homology"/>
<keyword evidence="2" id="KW-0808">Transferase</keyword>
<keyword evidence="4" id="KW-0067">ATP-binding</keyword>
<evidence type="ECO:0000256" key="7">
    <source>
        <dbReference type="ARBA" id="ARBA00063809"/>
    </source>
</evidence>
<dbReference type="GO" id="GO:0005524">
    <property type="term" value="F:ATP binding"/>
    <property type="evidence" value="ECO:0007669"/>
    <property type="project" value="UniProtKB-KW"/>
</dbReference>
<feature type="domain" description="Rhodanese" evidence="14">
    <location>
        <begin position="261"/>
        <end position="336"/>
    </location>
</feature>
<evidence type="ECO:0000256" key="10">
    <source>
        <dbReference type="ARBA" id="ARBA00075110"/>
    </source>
</evidence>
<dbReference type="GO" id="GO:0004792">
    <property type="term" value="F:thiosulfate-cyanide sulfurtransferase activity"/>
    <property type="evidence" value="ECO:0007669"/>
    <property type="project" value="TreeGrafter"/>
</dbReference>
<dbReference type="PANTHER" id="PTHR10953:SF102">
    <property type="entry name" value="ADENYLYLTRANSFERASE AND SULFURTRANSFERASE MOCS3"/>
    <property type="match status" value="1"/>
</dbReference>
<keyword evidence="13" id="KW-0472">Membrane</keyword>
<evidence type="ECO:0000256" key="12">
    <source>
        <dbReference type="ARBA" id="ARBA00078531"/>
    </source>
</evidence>
<dbReference type="GO" id="GO:0008146">
    <property type="term" value="F:sulfotransferase activity"/>
    <property type="evidence" value="ECO:0007669"/>
    <property type="project" value="TreeGrafter"/>
</dbReference>
<dbReference type="Gene3D" id="3.40.50.720">
    <property type="entry name" value="NAD(P)-binding Rossmann-like Domain"/>
    <property type="match status" value="1"/>
</dbReference>
<keyword evidence="3" id="KW-0547">Nucleotide-binding</keyword>
<evidence type="ECO:0000313" key="17">
    <source>
        <dbReference type="Proteomes" id="UP000266691"/>
    </source>
</evidence>
<accession>A0A3A1NF12</accession>
<gene>
    <name evidence="15" type="ORF">D2V05_13400</name>
    <name evidence="16" type="ORF">FQ017_13270</name>
</gene>